<protein>
    <recommendedName>
        <fullName evidence="2">HTH LytTR-type domain-containing protein</fullName>
    </recommendedName>
</protein>
<dbReference type="InterPro" id="IPR007492">
    <property type="entry name" value="LytTR_DNA-bd_dom"/>
</dbReference>
<dbReference type="KEGG" id="ptan:CRYO30217_00014"/>
<dbReference type="Proteomes" id="UP000683507">
    <property type="component" value="Chromosome"/>
</dbReference>
<dbReference type="PANTHER" id="PTHR37299">
    <property type="entry name" value="TRANSCRIPTIONAL REGULATOR-RELATED"/>
    <property type="match status" value="1"/>
</dbReference>
<feature type="domain" description="HTH LytTR-type" evidence="2">
    <location>
        <begin position="186"/>
        <end position="288"/>
    </location>
</feature>
<proteinExistence type="predicted"/>
<gene>
    <name evidence="3" type="ORF">CRYO30217_00014</name>
</gene>
<dbReference type="GO" id="GO:0003677">
    <property type="term" value="F:DNA binding"/>
    <property type="evidence" value="ECO:0007669"/>
    <property type="project" value="InterPro"/>
</dbReference>
<dbReference type="Pfam" id="PF04397">
    <property type="entry name" value="LytTR"/>
    <property type="match status" value="1"/>
</dbReference>
<keyword evidence="1" id="KW-1133">Transmembrane helix</keyword>
<dbReference type="GO" id="GO:0000156">
    <property type="term" value="F:phosphorelay response regulator activity"/>
    <property type="evidence" value="ECO:0007669"/>
    <property type="project" value="InterPro"/>
</dbReference>
<evidence type="ECO:0000259" key="2">
    <source>
        <dbReference type="SMART" id="SM00850"/>
    </source>
</evidence>
<keyword evidence="1" id="KW-0472">Membrane</keyword>
<dbReference type="AlphaFoldDB" id="A0A916N803"/>
<dbReference type="RefSeq" id="WP_258540262.1">
    <property type="nucleotide sequence ID" value="NZ_OU015584.1"/>
</dbReference>
<feature type="transmembrane region" description="Helical" evidence="1">
    <location>
        <begin position="50"/>
        <end position="72"/>
    </location>
</feature>
<name>A0A916N803_9FLAO</name>
<keyword evidence="4" id="KW-1185">Reference proteome</keyword>
<keyword evidence="1" id="KW-0812">Transmembrane</keyword>
<feature type="transmembrane region" description="Helical" evidence="1">
    <location>
        <begin position="129"/>
        <end position="150"/>
    </location>
</feature>
<feature type="transmembrane region" description="Helical" evidence="1">
    <location>
        <begin position="92"/>
        <end position="109"/>
    </location>
</feature>
<accession>A0A916N803</accession>
<evidence type="ECO:0000256" key="1">
    <source>
        <dbReference type="SAM" id="Phobius"/>
    </source>
</evidence>
<feature type="transmembrane region" description="Helical" evidence="1">
    <location>
        <begin position="21"/>
        <end position="38"/>
    </location>
</feature>
<dbReference type="SMART" id="SM00850">
    <property type="entry name" value="LytTR"/>
    <property type="match status" value="1"/>
</dbReference>
<dbReference type="InterPro" id="IPR046947">
    <property type="entry name" value="LytR-like"/>
</dbReference>
<evidence type="ECO:0000313" key="4">
    <source>
        <dbReference type="Proteomes" id="UP000683507"/>
    </source>
</evidence>
<evidence type="ECO:0000313" key="3">
    <source>
        <dbReference type="EMBL" id="CAG5076260.1"/>
    </source>
</evidence>
<reference evidence="3" key="1">
    <citation type="submission" date="2021-04" db="EMBL/GenBank/DDBJ databases">
        <authorList>
            <person name="Rodrigo-Torres L."/>
            <person name="Arahal R. D."/>
            <person name="Lucena T."/>
        </authorList>
    </citation>
    <scope>NUCLEOTIDE SEQUENCE</scope>
    <source>
        <strain evidence="3">AS29M-1</strain>
    </source>
</reference>
<dbReference type="Gene3D" id="2.40.50.1020">
    <property type="entry name" value="LytTr DNA-binding domain"/>
    <property type="match status" value="1"/>
</dbReference>
<dbReference type="EMBL" id="OU015584">
    <property type="protein sequence ID" value="CAG5076260.1"/>
    <property type="molecule type" value="Genomic_DNA"/>
</dbReference>
<dbReference type="PANTHER" id="PTHR37299:SF1">
    <property type="entry name" value="STAGE 0 SPORULATION PROTEIN A HOMOLOG"/>
    <property type="match status" value="1"/>
</dbReference>
<organism evidence="3 4">
    <name type="scientific">Parvicella tangerina</name>
    <dbReference type="NCBI Taxonomy" id="2829795"/>
    <lineage>
        <taxon>Bacteria</taxon>
        <taxon>Pseudomonadati</taxon>
        <taxon>Bacteroidota</taxon>
        <taxon>Flavobacteriia</taxon>
        <taxon>Flavobacteriales</taxon>
        <taxon>Parvicellaceae</taxon>
        <taxon>Parvicella</taxon>
    </lineage>
</organism>
<sequence>MLSYLYKPYPSIIEEGYRKSTIINVTVALVVFFILYVFKPSLFFSENVSYSFLDSILFAAITFGVSFTYTNILTRIFPKAFNTSSWTVGKEILMLFIILLSIAIANFFIGREVFYPNSSFNIVTLLKVILATFIVGVIPMIVVVTFYLYFHQNKNIESALAVNEHIHKKSNSIGETTYQLTGSGKYESIDLKLSNLLFIESIGNYCDIYYLENEQIKKVTFRSALASFVNTLPADAILKTHRSFIVNLSKVGKVTGNAQGYQLHLLGFDEKTIPVSRSNITTFDAYYK</sequence>